<proteinExistence type="predicted"/>
<keyword evidence="3" id="KW-1185">Reference proteome</keyword>
<dbReference type="OrthoDB" id="4021219at2759"/>
<evidence type="ECO:0000256" key="1">
    <source>
        <dbReference type="SAM" id="MobiDB-lite"/>
    </source>
</evidence>
<dbReference type="OMA" id="AKYECLA"/>
<dbReference type="RefSeq" id="XP_034011771.1">
    <property type="nucleotide sequence ID" value="XM_034156289.1"/>
</dbReference>
<feature type="compositionally biased region" description="Low complexity" evidence="1">
    <location>
        <begin position="388"/>
        <end position="399"/>
    </location>
</feature>
<feature type="compositionally biased region" description="Polar residues" evidence="1">
    <location>
        <begin position="400"/>
        <end position="411"/>
    </location>
</feature>
<reference evidence="2 3" key="1">
    <citation type="submission" date="2019-07" db="EMBL/GenBank/DDBJ databases">
        <title>Genome assembly of two rare yeast pathogens: Diutina rugosa and Trichomonascus ciferrii.</title>
        <authorList>
            <person name="Mixao V."/>
            <person name="Saus E."/>
            <person name="Hansen A."/>
            <person name="Lass-Flor C."/>
            <person name="Gabaldon T."/>
        </authorList>
    </citation>
    <scope>NUCLEOTIDE SEQUENCE [LARGE SCALE GENOMIC DNA]</scope>
    <source>
        <strain evidence="2 3">CBS 613</strain>
    </source>
</reference>
<evidence type="ECO:0000313" key="3">
    <source>
        <dbReference type="Proteomes" id="UP000449547"/>
    </source>
</evidence>
<organism evidence="2 3">
    <name type="scientific">Diutina rugosa</name>
    <name type="common">Yeast</name>
    <name type="synonym">Candida rugosa</name>
    <dbReference type="NCBI Taxonomy" id="5481"/>
    <lineage>
        <taxon>Eukaryota</taxon>
        <taxon>Fungi</taxon>
        <taxon>Dikarya</taxon>
        <taxon>Ascomycota</taxon>
        <taxon>Saccharomycotina</taxon>
        <taxon>Pichiomycetes</taxon>
        <taxon>Debaryomycetaceae</taxon>
        <taxon>Diutina</taxon>
    </lineage>
</organism>
<gene>
    <name evidence="2" type="ORF">DIURU_003518</name>
</gene>
<accession>A0A642ULC5</accession>
<dbReference type="VEuPathDB" id="FungiDB:DIURU_003518"/>
<feature type="region of interest" description="Disordered" evidence="1">
    <location>
        <begin position="374"/>
        <end position="411"/>
    </location>
</feature>
<dbReference type="AlphaFoldDB" id="A0A642ULC5"/>
<sequence length="488" mass="55081">MSWNDPVISLMQDPDLFTTKESSANLTDFISGLAERRISKLCNQGVAILKQLEKINASFRTWEFMSMDYNSDRHFGDEGKDVHSFNQSIAERVMDACKDHQTKLYYIGIDIDNLTKISRTLTPIEYISDSGTLLTSLVLRSIRTKNEVQERTTVAYSKAKLILIGKELDEIAEPDVSAQYKQLLGSLIKQLNEAIEEDDTEGKYECLAVISDMESMFETFKSEKLAERQQQSAVVPHEYKDYVDLGKPSDNSHVGDDEPQPYFAEKEFPHDPYDIHDPNNYDKPISPPSHQTTMFEDDLASEYNSLYTSSISQSAPLVRSITKSPTKKFPRPESTSSQELYRTSITEEMPYLMSAFSSAKNITEDVQHYKNDTTTVQKTQHKTRKPKTSTANNSSSISSLPTRETNQNMSIPRSLGDSALYSGSSMLKPLPQSFLKDGNNTMLARLGIKPQVISVSTPYTEEDNKENTSNALTPLTRENLRSLDDLVD</sequence>
<protein>
    <submittedName>
        <fullName evidence="2">Uncharacterized protein</fullName>
    </submittedName>
</protein>
<dbReference type="GeneID" id="54782169"/>
<name>A0A642ULC5_DIURU</name>
<dbReference type="Proteomes" id="UP000449547">
    <property type="component" value="Unassembled WGS sequence"/>
</dbReference>
<comment type="caution">
    <text evidence="2">The sequence shown here is derived from an EMBL/GenBank/DDBJ whole genome shotgun (WGS) entry which is preliminary data.</text>
</comment>
<evidence type="ECO:0000313" key="2">
    <source>
        <dbReference type="EMBL" id="KAA8901148.1"/>
    </source>
</evidence>
<dbReference type="EMBL" id="SWFT01000105">
    <property type="protein sequence ID" value="KAA8901148.1"/>
    <property type="molecule type" value="Genomic_DNA"/>
</dbReference>